<dbReference type="EMBL" id="HBUE01212351">
    <property type="protein sequence ID" value="CAG6534996.1"/>
    <property type="molecule type" value="Transcribed_RNA"/>
</dbReference>
<organism evidence="1">
    <name type="scientific">Culex pipiens</name>
    <name type="common">House mosquito</name>
    <dbReference type="NCBI Taxonomy" id="7175"/>
    <lineage>
        <taxon>Eukaryota</taxon>
        <taxon>Metazoa</taxon>
        <taxon>Ecdysozoa</taxon>
        <taxon>Arthropoda</taxon>
        <taxon>Hexapoda</taxon>
        <taxon>Insecta</taxon>
        <taxon>Pterygota</taxon>
        <taxon>Neoptera</taxon>
        <taxon>Endopterygota</taxon>
        <taxon>Diptera</taxon>
        <taxon>Nematocera</taxon>
        <taxon>Culicoidea</taxon>
        <taxon>Culicidae</taxon>
        <taxon>Culicinae</taxon>
        <taxon>Culicini</taxon>
        <taxon>Culex</taxon>
        <taxon>Culex</taxon>
    </lineage>
</organism>
<sequence length="103" mass="11947">MIAQLWQLIWPPSSQSHFSDSFEFSWPTLMSFRASPRPDLRPSQELLRWVPDFEQCLRTGPHLAGNEAPRWLWVECRLVSGDLLRDYRKRFAQAAGETDSALG</sequence>
<proteinExistence type="predicted"/>
<reference evidence="1" key="1">
    <citation type="submission" date="2021-05" db="EMBL/GenBank/DDBJ databases">
        <authorList>
            <person name="Alioto T."/>
            <person name="Alioto T."/>
            <person name="Gomez Garrido J."/>
        </authorList>
    </citation>
    <scope>NUCLEOTIDE SEQUENCE</scope>
</reference>
<evidence type="ECO:0000313" key="1">
    <source>
        <dbReference type="EMBL" id="CAG6534996.1"/>
    </source>
</evidence>
<accession>A0A8D8MNA6</accession>
<protein>
    <submittedName>
        <fullName evidence="1">(northern house mosquito) hypothetical protein</fullName>
    </submittedName>
</protein>
<dbReference type="EMBL" id="HBUE01318827">
    <property type="protein sequence ID" value="CAG6586956.1"/>
    <property type="molecule type" value="Transcribed_RNA"/>
</dbReference>
<name>A0A8D8MNA6_CULPI</name>
<dbReference type="AlphaFoldDB" id="A0A8D8MNA6"/>